<dbReference type="RefSeq" id="XP_002846702.1">
    <property type="nucleotide sequence ID" value="XM_002846656.1"/>
</dbReference>
<dbReference type="Pfam" id="PF12796">
    <property type="entry name" value="Ank_2"/>
    <property type="match status" value="2"/>
</dbReference>
<dbReference type="InterPro" id="IPR002110">
    <property type="entry name" value="Ankyrin_rpt"/>
</dbReference>
<reference evidence="5" key="1">
    <citation type="journal article" date="2012" name="MBio">
        <title>Comparative genome analysis of Trichophyton rubrum and related dermatophytes reveals candidate genes involved in infection.</title>
        <authorList>
            <person name="Martinez D.A."/>
            <person name="Oliver B.G."/>
            <person name="Graeser Y."/>
            <person name="Goldberg J.M."/>
            <person name="Li W."/>
            <person name="Martinez-Rossi N.M."/>
            <person name="Monod M."/>
            <person name="Shelest E."/>
            <person name="Barton R.C."/>
            <person name="Birch E."/>
            <person name="Brakhage A.A."/>
            <person name="Chen Z."/>
            <person name="Gurr S.J."/>
            <person name="Heiman D."/>
            <person name="Heitman J."/>
            <person name="Kosti I."/>
            <person name="Rossi A."/>
            <person name="Saif S."/>
            <person name="Samalova M."/>
            <person name="Saunders C.W."/>
            <person name="Shea T."/>
            <person name="Summerbell R.C."/>
            <person name="Xu J."/>
            <person name="Young S."/>
            <person name="Zeng Q."/>
            <person name="Birren B.W."/>
            <person name="Cuomo C.A."/>
            <person name="White T.C."/>
        </authorList>
    </citation>
    <scope>NUCLEOTIDE SEQUENCE [LARGE SCALE GENOMIC DNA]</scope>
    <source>
        <strain evidence="5">ATCC MYA-4605 / CBS 113480</strain>
    </source>
</reference>
<dbReference type="PANTHER" id="PTHR24198">
    <property type="entry name" value="ANKYRIN REPEAT AND PROTEIN KINASE DOMAIN-CONTAINING PROTEIN"/>
    <property type="match status" value="1"/>
</dbReference>
<dbReference type="STRING" id="554155.C5FNK6"/>
<sequence>MPSPTIESLPFEILDLIISFIPVVDYYSIKLTGSRHLTSAIRRRTSSISRQEYATLLQQQDGYGSFKIVPIRTALTITIHRGSESIVRRYIDRYGGAKTRPLSRENRTYTTAFHMAAYHGATNILSLLMSRINLRCRKTGNTALHLAAGHAKLEATRLLVENGADINAINFDEKTPLMMAQKSGLKKDVVRYLRSQGGCVSVEEVLKQHPSRTFADLVWRCTDEPVTIGDMFYWVVFYRDWDRMKVIRAFANYLDTQQSRGPGPNERRQRSLVSFATVNRVTHVIQALVDDGFCINSWTDPGGHNLLHIAARSGDVSLAEMLLKNGIDPNHRCRNGMTPLHMAAYTGAMPVLRALIRSGVSVNLADGKGRTALHCPRLCYTNFVATLVDEYGADTEAKDNNGRTPLHYAIIKKMPDIFMDLLNIGADINAQDRRLETPLMHAIRRRYIYSIGVLMQRGADFTLLNVNGLNAMEMSPYTYALGMILWNGHNPQLKAKKATMELIRQTRVDQDQDVSSSSD</sequence>
<dbReference type="SMART" id="SM00248">
    <property type="entry name" value="ANK"/>
    <property type="match status" value="8"/>
</dbReference>
<dbReference type="OMA" id="RYGGAKT"/>
<dbReference type="HOGENOM" id="CLU_039948_0_0_1"/>
<name>C5FNK6_ARTOC</name>
<keyword evidence="5" id="KW-1185">Reference proteome</keyword>
<evidence type="ECO:0000256" key="1">
    <source>
        <dbReference type="ARBA" id="ARBA00022737"/>
    </source>
</evidence>
<dbReference type="Gene3D" id="1.25.40.20">
    <property type="entry name" value="Ankyrin repeat-containing domain"/>
    <property type="match status" value="2"/>
</dbReference>
<feature type="repeat" description="ANK" evidence="3">
    <location>
        <begin position="302"/>
        <end position="334"/>
    </location>
</feature>
<dbReference type="PANTHER" id="PTHR24198:SF165">
    <property type="entry name" value="ANKYRIN REPEAT-CONTAINING PROTEIN-RELATED"/>
    <property type="match status" value="1"/>
</dbReference>
<dbReference type="SUPFAM" id="SSF48403">
    <property type="entry name" value="Ankyrin repeat"/>
    <property type="match status" value="2"/>
</dbReference>
<feature type="repeat" description="ANK" evidence="3">
    <location>
        <begin position="335"/>
        <end position="367"/>
    </location>
</feature>
<evidence type="ECO:0000313" key="4">
    <source>
        <dbReference type="EMBL" id="EEQ31620.1"/>
    </source>
</evidence>
<dbReference type="Pfam" id="PF13637">
    <property type="entry name" value="Ank_4"/>
    <property type="match status" value="1"/>
</dbReference>
<keyword evidence="2 3" id="KW-0040">ANK repeat</keyword>
<dbReference type="PROSITE" id="PS50088">
    <property type="entry name" value="ANK_REPEAT"/>
    <property type="match status" value="4"/>
</dbReference>
<dbReference type="PROSITE" id="PS50297">
    <property type="entry name" value="ANK_REP_REGION"/>
    <property type="match status" value="4"/>
</dbReference>
<accession>C5FNK6</accession>
<dbReference type="InterPro" id="IPR036770">
    <property type="entry name" value="Ankyrin_rpt-contain_sf"/>
</dbReference>
<dbReference type="VEuPathDB" id="FungiDB:MCYG_04439"/>
<feature type="repeat" description="ANK" evidence="3">
    <location>
        <begin position="139"/>
        <end position="171"/>
    </location>
</feature>
<evidence type="ECO:0000256" key="2">
    <source>
        <dbReference type="ARBA" id="ARBA00023043"/>
    </source>
</evidence>
<keyword evidence="1" id="KW-0677">Repeat</keyword>
<dbReference type="EMBL" id="DS995704">
    <property type="protein sequence ID" value="EEQ31620.1"/>
    <property type="molecule type" value="Genomic_DNA"/>
</dbReference>
<dbReference type="GeneID" id="9229813"/>
<organism evidence="4 5">
    <name type="scientific">Arthroderma otae (strain ATCC MYA-4605 / CBS 113480)</name>
    <name type="common">Microsporum canis</name>
    <dbReference type="NCBI Taxonomy" id="554155"/>
    <lineage>
        <taxon>Eukaryota</taxon>
        <taxon>Fungi</taxon>
        <taxon>Dikarya</taxon>
        <taxon>Ascomycota</taxon>
        <taxon>Pezizomycotina</taxon>
        <taxon>Eurotiomycetes</taxon>
        <taxon>Eurotiomycetidae</taxon>
        <taxon>Onygenales</taxon>
        <taxon>Arthrodermataceae</taxon>
        <taxon>Microsporum</taxon>
    </lineage>
</organism>
<evidence type="ECO:0000313" key="5">
    <source>
        <dbReference type="Proteomes" id="UP000002035"/>
    </source>
</evidence>
<feature type="repeat" description="ANK" evidence="3">
    <location>
        <begin position="401"/>
        <end position="433"/>
    </location>
</feature>
<dbReference type="OrthoDB" id="366390at2759"/>
<dbReference type="AlphaFoldDB" id="C5FNK6"/>
<dbReference type="Proteomes" id="UP000002035">
    <property type="component" value="Unassembled WGS sequence"/>
</dbReference>
<dbReference type="PRINTS" id="PR01415">
    <property type="entry name" value="ANKYRIN"/>
</dbReference>
<dbReference type="GO" id="GO:0005737">
    <property type="term" value="C:cytoplasm"/>
    <property type="evidence" value="ECO:0007669"/>
    <property type="project" value="TreeGrafter"/>
</dbReference>
<proteinExistence type="predicted"/>
<gene>
    <name evidence="4" type="ORF">MCYG_04439</name>
</gene>
<evidence type="ECO:0000256" key="3">
    <source>
        <dbReference type="PROSITE-ProRule" id="PRU00023"/>
    </source>
</evidence>
<dbReference type="eggNOG" id="KOG4177">
    <property type="taxonomic scope" value="Eukaryota"/>
</dbReference>
<protein>
    <submittedName>
        <fullName evidence="4">Ankyrin repeat domain-containing protein 28</fullName>
    </submittedName>
</protein>